<dbReference type="AlphaFoldDB" id="A0A9D7SWG4"/>
<dbReference type="Proteomes" id="UP000808337">
    <property type="component" value="Unassembled WGS sequence"/>
</dbReference>
<reference evidence="2 3" key="1">
    <citation type="submission" date="2020-10" db="EMBL/GenBank/DDBJ databases">
        <title>Connecting structure to function with the recovery of over 1000 high-quality activated sludge metagenome-assembled genomes encoding full-length rRNA genes using long-read sequencing.</title>
        <authorList>
            <person name="Singleton C.M."/>
            <person name="Petriglieri F."/>
            <person name="Kristensen J.M."/>
            <person name="Kirkegaard R.H."/>
            <person name="Michaelsen T.Y."/>
            <person name="Andersen M.H."/>
            <person name="Karst S.M."/>
            <person name="Dueholm M.S."/>
            <person name="Nielsen P.H."/>
            <person name="Albertsen M."/>
        </authorList>
    </citation>
    <scope>NUCLEOTIDE SEQUENCE [LARGE SCALE GENOMIC DNA]</scope>
    <source>
        <strain evidence="2">Ribe_18-Q3-R11-54_MAXAC.273</strain>
    </source>
</reference>
<feature type="compositionally biased region" description="Basic residues" evidence="1">
    <location>
        <begin position="43"/>
        <end position="54"/>
    </location>
</feature>
<protein>
    <submittedName>
        <fullName evidence="2">Uncharacterized protein</fullName>
    </submittedName>
</protein>
<evidence type="ECO:0000313" key="3">
    <source>
        <dbReference type="Proteomes" id="UP000808337"/>
    </source>
</evidence>
<evidence type="ECO:0000256" key="1">
    <source>
        <dbReference type="SAM" id="MobiDB-lite"/>
    </source>
</evidence>
<dbReference type="InterPro" id="IPR014710">
    <property type="entry name" value="RmlC-like_jellyroll"/>
</dbReference>
<proteinExistence type="predicted"/>
<evidence type="ECO:0000313" key="2">
    <source>
        <dbReference type="EMBL" id="MBK9982159.1"/>
    </source>
</evidence>
<accession>A0A9D7SWG4</accession>
<sequence>MKRTIVNPIIEDIVTSIQTAEESGGKITEAEITLMPGGGNPLHYHKTYSKPLRP</sequence>
<feature type="region of interest" description="Disordered" evidence="1">
    <location>
        <begin position="32"/>
        <end position="54"/>
    </location>
</feature>
<gene>
    <name evidence="2" type="ORF">IPP15_06990</name>
</gene>
<dbReference type="Gene3D" id="2.60.120.10">
    <property type="entry name" value="Jelly Rolls"/>
    <property type="match status" value="1"/>
</dbReference>
<organism evidence="2 3">
    <name type="scientific">Candidatus Opimibacter skivensis</name>
    <dbReference type="NCBI Taxonomy" id="2982028"/>
    <lineage>
        <taxon>Bacteria</taxon>
        <taxon>Pseudomonadati</taxon>
        <taxon>Bacteroidota</taxon>
        <taxon>Saprospiria</taxon>
        <taxon>Saprospirales</taxon>
        <taxon>Saprospiraceae</taxon>
        <taxon>Candidatus Opimibacter</taxon>
    </lineage>
</organism>
<dbReference type="EMBL" id="JADKGY010000002">
    <property type="protein sequence ID" value="MBK9982159.1"/>
    <property type="molecule type" value="Genomic_DNA"/>
</dbReference>
<name>A0A9D7SWG4_9BACT</name>
<comment type="caution">
    <text evidence="2">The sequence shown here is derived from an EMBL/GenBank/DDBJ whole genome shotgun (WGS) entry which is preliminary data.</text>
</comment>